<feature type="region of interest" description="Disordered" evidence="5">
    <location>
        <begin position="224"/>
        <end position="294"/>
    </location>
</feature>
<evidence type="ECO:0000256" key="5">
    <source>
        <dbReference type="SAM" id="MobiDB-lite"/>
    </source>
</evidence>
<dbReference type="InterPro" id="IPR043504">
    <property type="entry name" value="Peptidase_S1_PA_chymotrypsin"/>
</dbReference>
<evidence type="ECO:0000256" key="2">
    <source>
        <dbReference type="ARBA" id="ARBA00022801"/>
    </source>
</evidence>
<evidence type="ECO:0000256" key="3">
    <source>
        <dbReference type="ARBA" id="ARBA00022825"/>
    </source>
</evidence>
<dbReference type="EMBL" id="GBHO01017232">
    <property type="protein sequence ID" value="JAG26372.1"/>
    <property type="molecule type" value="Transcribed_RNA"/>
</dbReference>
<keyword evidence="3" id="KW-0720">Serine protease</keyword>
<keyword evidence="1" id="KW-0645">Protease</keyword>
<reference evidence="7" key="2">
    <citation type="submission" date="2014-07" db="EMBL/GenBank/DDBJ databases">
        <authorList>
            <person name="Hull J."/>
        </authorList>
    </citation>
    <scope>NUCLEOTIDE SEQUENCE</scope>
</reference>
<dbReference type="PANTHER" id="PTHR24276">
    <property type="entry name" value="POLYSERASE-RELATED"/>
    <property type="match status" value="1"/>
</dbReference>
<feature type="non-terminal residue" evidence="7">
    <location>
        <position position="294"/>
    </location>
</feature>
<dbReference type="Pfam" id="PF00089">
    <property type="entry name" value="Trypsin"/>
    <property type="match status" value="1"/>
</dbReference>
<feature type="compositionally biased region" description="Pro residues" evidence="5">
    <location>
        <begin position="267"/>
        <end position="278"/>
    </location>
</feature>
<sequence>MKNPNAFWNSTGHDLVEPRNVEVVAGCTNIDNKDDDKEHSRSAKALKVHPFCEHEPSHIVYDFGLIDVIKPFKLTKGVTETFPFLEEEKVLITHAILNPNDLDCVAMGWGAKRDSAMPIMLLKKINMTLMTLDWCEKTTHERTKGGSPELKFIREMHTCSVGKGKNQTICAGDTGGPLLCGGKKKLVIGILSGFISGKCGDDKNPAGWTRFDAGYDWVVNGIDPPTPLSTTMTEAPGPGPTRTGEPGPTTGPPGPTTGAPGPTTGAPGPPTSEAPGPTPTTALPVSIAYRITHS</sequence>
<dbReference type="InterPro" id="IPR009003">
    <property type="entry name" value="Peptidase_S1_PA"/>
</dbReference>
<dbReference type="SMART" id="SM00020">
    <property type="entry name" value="Tryp_SPc"/>
    <property type="match status" value="1"/>
</dbReference>
<evidence type="ECO:0000313" key="8">
    <source>
        <dbReference type="EMBL" id="JAG65279.1"/>
    </source>
</evidence>
<organism evidence="7">
    <name type="scientific">Lygus hesperus</name>
    <name type="common">Western plant bug</name>
    <dbReference type="NCBI Taxonomy" id="30085"/>
    <lineage>
        <taxon>Eukaryota</taxon>
        <taxon>Metazoa</taxon>
        <taxon>Ecdysozoa</taxon>
        <taxon>Arthropoda</taxon>
        <taxon>Hexapoda</taxon>
        <taxon>Insecta</taxon>
        <taxon>Pterygota</taxon>
        <taxon>Neoptera</taxon>
        <taxon>Paraneoptera</taxon>
        <taxon>Hemiptera</taxon>
        <taxon>Heteroptera</taxon>
        <taxon>Panheteroptera</taxon>
        <taxon>Cimicomorpha</taxon>
        <taxon>Miridae</taxon>
        <taxon>Mirini</taxon>
        <taxon>Lygus</taxon>
    </lineage>
</organism>
<dbReference type="SUPFAM" id="SSF50494">
    <property type="entry name" value="Trypsin-like serine proteases"/>
    <property type="match status" value="1"/>
</dbReference>
<dbReference type="Gene3D" id="2.40.10.10">
    <property type="entry name" value="Trypsin-like serine proteases"/>
    <property type="match status" value="1"/>
</dbReference>
<feature type="compositionally biased region" description="Low complexity" evidence="5">
    <location>
        <begin position="233"/>
        <end position="248"/>
    </location>
</feature>
<evidence type="ECO:0000259" key="6">
    <source>
        <dbReference type="PROSITE" id="PS50240"/>
    </source>
</evidence>
<accession>A0A0A9XZX9</accession>
<keyword evidence="2" id="KW-0378">Hydrolase</keyword>
<evidence type="ECO:0000256" key="1">
    <source>
        <dbReference type="ARBA" id="ARBA00022670"/>
    </source>
</evidence>
<evidence type="ECO:0000313" key="7">
    <source>
        <dbReference type="EMBL" id="JAG26372.1"/>
    </source>
</evidence>
<dbReference type="InterPro" id="IPR001254">
    <property type="entry name" value="Trypsin_dom"/>
</dbReference>
<gene>
    <name evidence="7" type="primary">PRTN3_2</name>
    <name evidence="7" type="ORF">CM83_18844</name>
</gene>
<dbReference type="PROSITE" id="PS50240">
    <property type="entry name" value="TRYPSIN_DOM"/>
    <property type="match status" value="1"/>
</dbReference>
<reference evidence="8" key="3">
    <citation type="submission" date="2014-09" db="EMBL/GenBank/DDBJ databases">
        <authorList>
            <person name="Magalhaes I.L.F."/>
            <person name="Oliveira U."/>
            <person name="Santos F.R."/>
            <person name="Vidigal T.H.D.A."/>
            <person name="Brescovit A.D."/>
            <person name="Santos A.J."/>
        </authorList>
    </citation>
    <scope>NUCLEOTIDE SEQUENCE</scope>
</reference>
<feature type="domain" description="Peptidase S1" evidence="6">
    <location>
        <begin position="1"/>
        <end position="223"/>
    </location>
</feature>
<feature type="compositionally biased region" description="Low complexity" evidence="5">
    <location>
        <begin position="256"/>
        <end position="266"/>
    </location>
</feature>
<dbReference type="InterPro" id="IPR050430">
    <property type="entry name" value="Peptidase_S1"/>
</dbReference>
<reference evidence="7" key="1">
    <citation type="journal article" date="2014" name="PLoS ONE">
        <title>Transcriptome-Based Identification of ABC Transporters in the Western Tarnished Plant Bug Lygus hesperus.</title>
        <authorList>
            <person name="Hull J.J."/>
            <person name="Chaney K."/>
            <person name="Geib S.M."/>
            <person name="Fabrick J.A."/>
            <person name="Brent C.S."/>
            <person name="Walsh D."/>
            <person name="Lavine L.C."/>
        </authorList>
    </citation>
    <scope>NUCLEOTIDE SEQUENCE</scope>
</reference>
<proteinExistence type="predicted"/>
<dbReference type="GO" id="GO:0004252">
    <property type="term" value="F:serine-type endopeptidase activity"/>
    <property type="evidence" value="ECO:0007669"/>
    <property type="project" value="InterPro"/>
</dbReference>
<protein>
    <submittedName>
        <fullName evidence="7">Myeloblastin</fullName>
    </submittedName>
</protein>
<dbReference type="EMBL" id="GBRD01000542">
    <property type="protein sequence ID" value="JAG65279.1"/>
    <property type="molecule type" value="Transcribed_RNA"/>
</dbReference>
<dbReference type="AlphaFoldDB" id="A0A0A9XZX9"/>
<dbReference type="GO" id="GO:0006508">
    <property type="term" value="P:proteolysis"/>
    <property type="evidence" value="ECO:0007669"/>
    <property type="project" value="UniProtKB-KW"/>
</dbReference>
<name>A0A0A9XZX9_LYGHE</name>
<dbReference type="PANTHER" id="PTHR24276:SF96">
    <property type="entry name" value="PEPTIDASE S1 DOMAIN-CONTAINING PROTEIN"/>
    <property type="match status" value="1"/>
</dbReference>
<evidence type="ECO:0000256" key="4">
    <source>
        <dbReference type="ARBA" id="ARBA00023157"/>
    </source>
</evidence>
<keyword evidence="4" id="KW-1015">Disulfide bond</keyword>